<comment type="caution">
    <text evidence="10">The sequence shown here is derived from an EMBL/GenBank/DDBJ whole genome shotgun (WGS) entry which is preliminary data.</text>
</comment>
<keyword evidence="5 8" id="KW-1133">Transmembrane helix</keyword>
<dbReference type="Proteomes" id="UP001597326">
    <property type="component" value="Unassembled WGS sequence"/>
</dbReference>
<evidence type="ECO:0000256" key="2">
    <source>
        <dbReference type="ARBA" id="ARBA00022448"/>
    </source>
</evidence>
<feature type="transmembrane region" description="Helical" evidence="8">
    <location>
        <begin position="6"/>
        <end position="25"/>
    </location>
</feature>
<dbReference type="Pfam" id="PF00999">
    <property type="entry name" value="Na_H_Exchanger"/>
    <property type="match status" value="1"/>
</dbReference>
<keyword evidence="3" id="KW-0050">Antiport</keyword>
<feature type="transmembrane region" description="Helical" evidence="8">
    <location>
        <begin position="210"/>
        <end position="229"/>
    </location>
</feature>
<protein>
    <submittedName>
        <fullName evidence="10">Cation:proton antiporter</fullName>
    </submittedName>
</protein>
<feature type="transmembrane region" description="Helical" evidence="8">
    <location>
        <begin position="303"/>
        <end position="322"/>
    </location>
</feature>
<feature type="transmembrane region" description="Helical" evidence="8">
    <location>
        <begin position="398"/>
        <end position="420"/>
    </location>
</feature>
<keyword evidence="11" id="KW-1185">Reference proteome</keyword>
<dbReference type="InterPro" id="IPR006153">
    <property type="entry name" value="Cation/H_exchanger_TM"/>
</dbReference>
<feature type="transmembrane region" description="Helical" evidence="8">
    <location>
        <begin position="61"/>
        <end position="81"/>
    </location>
</feature>
<evidence type="ECO:0000256" key="6">
    <source>
        <dbReference type="ARBA" id="ARBA00023065"/>
    </source>
</evidence>
<evidence type="ECO:0000256" key="4">
    <source>
        <dbReference type="ARBA" id="ARBA00022692"/>
    </source>
</evidence>
<feature type="transmembrane region" description="Helical" evidence="8">
    <location>
        <begin position="32"/>
        <end position="49"/>
    </location>
</feature>
<evidence type="ECO:0000313" key="10">
    <source>
        <dbReference type="EMBL" id="MFD1889913.1"/>
    </source>
</evidence>
<evidence type="ECO:0000313" key="11">
    <source>
        <dbReference type="Proteomes" id="UP001597326"/>
    </source>
</evidence>
<evidence type="ECO:0000256" key="1">
    <source>
        <dbReference type="ARBA" id="ARBA00004651"/>
    </source>
</evidence>
<comment type="subcellular location">
    <subcellularLocation>
        <location evidence="1">Cell membrane</location>
        <topology evidence="1">Multi-pass membrane protein</topology>
    </subcellularLocation>
</comment>
<keyword evidence="6" id="KW-0406">Ion transport</keyword>
<sequence length="434" mass="46916">MNVPDLTYLVVGFALLLASLLPAALRRLPMSAPMVLVLFGVLLGLTPVPDDWVDPMAHRAVVEHLTELCVLVALMGVGLALDRPISLRRWHTWRDWSASWRLLLVAMPLTIAGVALAGWGLMGLAPASALLLGAALAPTDPVLASDVQVEGPTAGVGAEELDEEHEVRFGLTAEAGMNDGLAFPFVYAAIAWAGAGAFGSWAWHWLWWDLLARVALGVGAGVAVGWLLGRLAFRPPRRELRRVLTGEPLLALACLALSYGAAELVHGYGFLAVFCAAVTMRWMEPDHAHHQAMHEVTERLERLLTLLMLLLIGLAPTSGGLVHLSWSGVAVGLLLVFVIRPLAGWLSLVVRSRRERSAGRRLNRRDMAVTAFFGVRGIGTIYYLAYATGQASFEGMESLWTTAAFTIVLSVLVHGALSGLAMDWLERRNRVVTG</sequence>
<feature type="transmembrane region" description="Helical" evidence="8">
    <location>
        <begin position="249"/>
        <end position="282"/>
    </location>
</feature>
<dbReference type="RefSeq" id="WP_343872837.1">
    <property type="nucleotide sequence ID" value="NZ_BAAAIX010000013.1"/>
</dbReference>
<gene>
    <name evidence="10" type="ORF">ACFSCS_06880</name>
</gene>
<evidence type="ECO:0000259" key="9">
    <source>
        <dbReference type="Pfam" id="PF00999"/>
    </source>
</evidence>
<dbReference type="EMBL" id="JBHUFZ010000016">
    <property type="protein sequence ID" value="MFD1889913.1"/>
    <property type="molecule type" value="Genomic_DNA"/>
</dbReference>
<name>A0ABW4RWB9_9ACTN</name>
<keyword evidence="2" id="KW-0813">Transport</keyword>
<feature type="transmembrane region" description="Helical" evidence="8">
    <location>
        <begin position="368"/>
        <end position="386"/>
    </location>
</feature>
<evidence type="ECO:0000256" key="3">
    <source>
        <dbReference type="ARBA" id="ARBA00022449"/>
    </source>
</evidence>
<feature type="transmembrane region" description="Helical" evidence="8">
    <location>
        <begin position="181"/>
        <end position="203"/>
    </location>
</feature>
<organism evidence="10 11">
    <name type="scientific">Luteococcus peritonei</name>
    <dbReference type="NCBI Taxonomy" id="88874"/>
    <lineage>
        <taxon>Bacteria</taxon>
        <taxon>Bacillati</taxon>
        <taxon>Actinomycetota</taxon>
        <taxon>Actinomycetes</taxon>
        <taxon>Propionibacteriales</taxon>
        <taxon>Propionibacteriaceae</taxon>
        <taxon>Luteococcus</taxon>
    </lineage>
</organism>
<dbReference type="PANTHER" id="PTHR32507:SF8">
    <property type="entry name" value="CNH1P"/>
    <property type="match status" value="1"/>
</dbReference>
<reference evidence="11" key="1">
    <citation type="journal article" date="2019" name="Int. J. Syst. Evol. Microbiol.">
        <title>The Global Catalogue of Microorganisms (GCM) 10K type strain sequencing project: providing services to taxonomists for standard genome sequencing and annotation.</title>
        <authorList>
            <consortium name="The Broad Institute Genomics Platform"/>
            <consortium name="The Broad Institute Genome Sequencing Center for Infectious Disease"/>
            <person name="Wu L."/>
            <person name="Ma J."/>
        </authorList>
    </citation>
    <scope>NUCLEOTIDE SEQUENCE [LARGE SCALE GENOMIC DNA]</scope>
    <source>
        <strain evidence="11">CAIM 431</strain>
    </source>
</reference>
<evidence type="ECO:0000256" key="5">
    <source>
        <dbReference type="ARBA" id="ARBA00022989"/>
    </source>
</evidence>
<dbReference type="PANTHER" id="PTHR32507">
    <property type="entry name" value="NA(+)/H(+) ANTIPORTER 1"/>
    <property type="match status" value="1"/>
</dbReference>
<evidence type="ECO:0000256" key="8">
    <source>
        <dbReference type="SAM" id="Phobius"/>
    </source>
</evidence>
<feature type="transmembrane region" description="Helical" evidence="8">
    <location>
        <begin position="328"/>
        <end position="348"/>
    </location>
</feature>
<feature type="domain" description="Cation/H+ exchanger transmembrane" evidence="9">
    <location>
        <begin position="16"/>
        <end position="416"/>
    </location>
</feature>
<keyword evidence="7 8" id="KW-0472">Membrane</keyword>
<feature type="transmembrane region" description="Helical" evidence="8">
    <location>
        <begin position="102"/>
        <end position="122"/>
    </location>
</feature>
<proteinExistence type="predicted"/>
<keyword evidence="4 8" id="KW-0812">Transmembrane</keyword>
<accession>A0ABW4RWB9</accession>
<evidence type="ECO:0000256" key="7">
    <source>
        <dbReference type="ARBA" id="ARBA00023136"/>
    </source>
</evidence>